<protein>
    <submittedName>
        <fullName evidence="2">Uncharacterized protein</fullName>
    </submittedName>
</protein>
<evidence type="ECO:0000313" key="2">
    <source>
        <dbReference type="EMBL" id="QJA64563.1"/>
    </source>
</evidence>
<name>A0A6M3J3X5_9ZZZZ</name>
<feature type="region of interest" description="Disordered" evidence="1">
    <location>
        <begin position="560"/>
        <end position="608"/>
    </location>
</feature>
<reference evidence="2" key="1">
    <citation type="submission" date="2020-03" db="EMBL/GenBank/DDBJ databases">
        <title>The deep terrestrial virosphere.</title>
        <authorList>
            <person name="Holmfeldt K."/>
            <person name="Nilsson E."/>
            <person name="Simone D."/>
            <person name="Lopez-Fernandez M."/>
            <person name="Wu X."/>
            <person name="de Brujin I."/>
            <person name="Lundin D."/>
            <person name="Andersson A."/>
            <person name="Bertilsson S."/>
            <person name="Dopson M."/>
        </authorList>
    </citation>
    <scope>NUCLEOTIDE SEQUENCE</scope>
    <source>
        <strain evidence="2">MM415B00488</strain>
    </source>
</reference>
<evidence type="ECO:0000256" key="1">
    <source>
        <dbReference type="SAM" id="MobiDB-lite"/>
    </source>
</evidence>
<feature type="compositionally biased region" description="Low complexity" evidence="1">
    <location>
        <begin position="89"/>
        <end position="106"/>
    </location>
</feature>
<accession>A0A6M3J3X5</accession>
<sequence length="608" mass="62739">MAGGAGGGWPTSGPGGAGAGGAGGLWESTAEAEAARDAERMRRLALMTGSTSAGIEGPPAAQPPPWVPQPAPIPASPVIAPVSPAPWTSAGARAQAEAEAAARVSPSAPPGRPAPRGGFGGPGLPRTPSAGPEAYVPRYGSLEAVKAAYDRGEIDYPTAFRQSALIREQAPTGVDPGAAALRGGWETPAGLSGRLAASQIAGEQEAGRAAVAGLGREAEAAEGQAAAQAELASRRAVQEQEAGRQRAEFQADYQRRMADYDTTAKELAETRITPHGFFDHKGTGPAIAGAIAFGMMTVGAALKGGATNAQAMIERAIDRDIDAQKANLAGKQAALGAKRSALGLARERLGDIDAAAAAVKASAYEQTALKVQRMRDQLTNVDARAKADTLLVDLGRKRNEAVMQVDLASKIAAQQQAQSTAWARANVGRMQAAKAAPEDEKRFVAHLQGFAPDAKSAQHLRDAEAARRSLSASLGELARLNREGNWMPGSADRARADALRQDAIYQSGRLAGAGALAEGELELFGKMIPSAFNMTERDAAIQARLTAVQQMTDQRVRDLANTTGVTPGALLTSTDAQGKQRREKVYLPEGGAQQQGAVPFTPGAGGGE</sequence>
<feature type="compositionally biased region" description="Polar residues" evidence="1">
    <location>
        <begin position="560"/>
        <end position="577"/>
    </location>
</feature>
<proteinExistence type="predicted"/>
<feature type="region of interest" description="Disordered" evidence="1">
    <location>
        <begin position="1"/>
        <end position="72"/>
    </location>
</feature>
<feature type="compositionally biased region" description="Gly residues" evidence="1">
    <location>
        <begin position="1"/>
        <end position="24"/>
    </location>
</feature>
<feature type="region of interest" description="Disordered" evidence="1">
    <location>
        <begin position="89"/>
        <end position="132"/>
    </location>
</feature>
<organism evidence="2">
    <name type="scientific">viral metagenome</name>
    <dbReference type="NCBI Taxonomy" id="1070528"/>
    <lineage>
        <taxon>unclassified sequences</taxon>
        <taxon>metagenomes</taxon>
        <taxon>organismal metagenomes</taxon>
    </lineage>
</organism>
<feature type="compositionally biased region" description="Pro residues" evidence="1">
    <location>
        <begin position="60"/>
        <end position="72"/>
    </location>
</feature>
<feature type="compositionally biased region" description="Basic and acidic residues" evidence="1">
    <location>
        <begin position="33"/>
        <end position="42"/>
    </location>
</feature>
<gene>
    <name evidence="2" type="ORF">MM415B00488_0011</name>
</gene>
<dbReference type="EMBL" id="MT141522">
    <property type="protein sequence ID" value="QJA64563.1"/>
    <property type="molecule type" value="Genomic_DNA"/>
</dbReference>
<dbReference type="AlphaFoldDB" id="A0A6M3J3X5"/>